<dbReference type="PANTHER" id="PTHR21666:SF289">
    <property type="entry name" value="L-ALA--D-GLU ENDOPEPTIDASE"/>
    <property type="match status" value="1"/>
</dbReference>
<dbReference type="InterPro" id="IPR050570">
    <property type="entry name" value="Cell_wall_metabolism_enzyme"/>
</dbReference>
<dbReference type="Proteomes" id="UP000886251">
    <property type="component" value="Unassembled WGS sequence"/>
</dbReference>
<dbReference type="CDD" id="cd12797">
    <property type="entry name" value="M23_peptidase"/>
    <property type="match status" value="1"/>
</dbReference>
<evidence type="ECO:0000259" key="3">
    <source>
        <dbReference type="Pfam" id="PF01551"/>
    </source>
</evidence>
<proteinExistence type="predicted"/>
<name>A0A831W9X0_9GAMM</name>
<feature type="signal peptide" evidence="2">
    <location>
        <begin position="1"/>
        <end position="22"/>
    </location>
</feature>
<reference evidence="4" key="1">
    <citation type="journal article" date="2020" name="mSystems">
        <title>Genome- and Community-Level Interaction Insights into Carbon Utilization and Element Cycling Functions of Hydrothermarchaeota in Hydrothermal Sediment.</title>
        <authorList>
            <person name="Zhou Z."/>
            <person name="Liu Y."/>
            <person name="Xu W."/>
            <person name="Pan J."/>
            <person name="Luo Z.H."/>
            <person name="Li M."/>
        </authorList>
    </citation>
    <scope>NUCLEOTIDE SEQUENCE [LARGE SCALE GENOMIC DNA]</scope>
    <source>
        <strain evidence="4">HyVt-443</strain>
    </source>
</reference>
<feature type="domain" description="M23ase beta-sheet core" evidence="3">
    <location>
        <begin position="67"/>
        <end position="186"/>
    </location>
</feature>
<keyword evidence="1 2" id="KW-0732">Signal</keyword>
<dbReference type="PANTHER" id="PTHR21666">
    <property type="entry name" value="PEPTIDASE-RELATED"/>
    <property type="match status" value="1"/>
</dbReference>
<organism evidence="4">
    <name type="scientific">Sedimenticola thiotaurini</name>
    <dbReference type="NCBI Taxonomy" id="1543721"/>
    <lineage>
        <taxon>Bacteria</taxon>
        <taxon>Pseudomonadati</taxon>
        <taxon>Pseudomonadota</taxon>
        <taxon>Gammaproteobacteria</taxon>
        <taxon>Chromatiales</taxon>
        <taxon>Sedimenticolaceae</taxon>
        <taxon>Sedimenticola</taxon>
    </lineage>
</organism>
<dbReference type="EMBL" id="DRKP01000166">
    <property type="protein sequence ID" value="HEB97415.1"/>
    <property type="molecule type" value="Genomic_DNA"/>
</dbReference>
<evidence type="ECO:0000256" key="2">
    <source>
        <dbReference type="SAM" id="SignalP"/>
    </source>
</evidence>
<sequence length="339" mass="36956">MKGSWMVGLLLLTLSAAGGAAAGAGGPRLQLPLICDMGKVCSVQNLPDHDPGPGFRDYNCGSLGYDGHKGTDIRVPNLRVMKQGVEVVAAADGRVRATRDGMPDVGLRAPGQREAIRGREAGNAVVVVHGDGWETQYSHMLRGSIRVKPGQMVKAGQVLGRIGLSGKTEFPHLHFSVRHHGRTIDPFTGTALEAACGDTTGTLWSRRALAALPYRPTGLLQAGFASERPVSERLEAGDYAATRIAPDAPAIVFWVELFGVRKGDIERFQLLAPDGRVIARQERELQRNRARQYSYTGKRRRQRNWAPGSYEGRYQLLRKGPEGTRPVVDIVRELRVQAP</sequence>
<dbReference type="InterPro" id="IPR011055">
    <property type="entry name" value="Dup_hybrid_motif"/>
</dbReference>
<dbReference type="SUPFAM" id="SSF51261">
    <property type="entry name" value="Duplicated hybrid motif"/>
    <property type="match status" value="1"/>
</dbReference>
<accession>A0A831W9X0</accession>
<protein>
    <submittedName>
        <fullName evidence="4">M23 family metallopeptidase</fullName>
    </submittedName>
</protein>
<dbReference type="InterPro" id="IPR016047">
    <property type="entry name" value="M23ase_b-sheet_dom"/>
</dbReference>
<gene>
    <name evidence="4" type="ORF">ENI96_13415</name>
</gene>
<dbReference type="GO" id="GO:0004222">
    <property type="term" value="F:metalloendopeptidase activity"/>
    <property type="evidence" value="ECO:0007669"/>
    <property type="project" value="TreeGrafter"/>
</dbReference>
<evidence type="ECO:0000256" key="1">
    <source>
        <dbReference type="ARBA" id="ARBA00022729"/>
    </source>
</evidence>
<comment type="caution">
    <text evidence="4">The sequence shown here is derived from an EMBL/GenBank/DDBJ whole genome shotgun (WGS) entry which is preliminary data.</text>
</comment>
<evidence type="ECO:0000313" key="4">
    <source>
        <dbReference type="EMBL" id="HEB97415.1"/>
    </source>
</evidence>
<dbReference type="Pfam" id="PF01551">
    <property type="entry name" value="Peptidase_M23"/>
    <property type="match status" value="1"/>
</dbReference>
<feature type="chain" id="PRO_5032769735" evidence="2">
    <location>
        <begin position="23"/>
        <end position="339"/>
    </location>
</feature>
<dbReference type="AlphaFoldDB" id="A0A831W9X0"/>
<dbReference type="Gene3D" id="2.70.70.10">
    <property type="entry name" value="Glucose Permease (Domain IIA)"/>
    <property type="match status" value="1"/>
</dbReference>